<protein>
    <recommendedName>
        <fullName evidence="11">lytic cellulose monooxygenase (C4-dehydrogenating)</fullName>
        <ecNumber evidence="11">1.14.99.56</ecNumber>
    </recommendedName>
</protein>
<keyword evidence="15" id="KW-1185">Reference proteome</keyword>
<comment type="similarity">
    <text evidence="9">Belongs to the polysaccharide monooxygenase AA9 family.</text>
</comment>
<evidence type="ECO:0000256" key="7">
    <source>
        <dbReference type="ARBA" id="ARBA00023277"/>
    </source>
</evidence>
<dbReference type="eggNOG" id="ENOG502RY3D">
    <property type="taxonomic scope" value="Eukaryota"/>
</dbReference>
<evidence type="ECO:0000313" key="14">
    <source>
        <dbReference type="EMBL" id="KDN65701.1"/>
    </source>
</evidence>
<keyword evidence="4 12" id="KW-0732">Signal</keyword>
<comment type="caution">
    <text evidence="14">The sequence shown here is derived from an EMBL/GenBank/DDBJ whole genome shotgun (WGS) entry which is preliminary data.</text>
</comment>
<dbReference type="Proteomes" id="UP000027238">
    <property type="component" value="Unassembled WGS sequence"/>
</dbReference>
<evidence type="ECO:0000259" key="13">
    <source>
        <dbReference type="Pfam" id="PF03443"/>
    </source>
</evidence>
<comment type="subcellular location">
    <subcellularLocation>
        <location evidence="2">Secreted</location>
    </subcellularLocation>
</comment>
<evidence type="ECO:0000256" key="8">
    <source>
        <dbReference type="ARBA" id="ARBA00023326"/>
    </source>
</evidence>
<dbReference type="OrthoDB" id="4849160at2759"/>
<evidence type="ECO:0000256" key="12">
    <source>
        <dbReference type="SAM" id="SignalP"/>
    </source>
</evidence>
<dbReference type="EC" id="1.14.99.56" evidence="11"/>
<evidence type="ECO:0000313" key="15">
    <source>
        <dbReference type="Proteomes" id="UP000027238"/>
    </source>
</evidence>
<dbReference type="Gene3D" id="2.70.50.70">
    <property type="match status" value="1"/>
</dbReference>
<dbReference type="InterPro" id="IPR005103">
    <property type="entry name" value="AA9_LPMO"/>
</dbReference>
<keyword evidence="14" id="KW-0378">Hydrolase</keyword>
<keyword evidence="3" id="KW-0964">Secreted</keyword>
<evidence type="ECO:0000256" key="10">
    <source>
        <dbReference type="ARBA" id="ARBA00045077"/>
    </source>
</evidence>
<dbReference type="GO" id="GO:0030245">
    <property type="term" value="P:cellulose catabolic process"/>
    <property type="evidence" value="ECO:0007669"/>
    <property type="project" value="UniProtKB-KW"/>
</dbReference>
<dbReference type="InterPro" id="IPR049892">
    <property type="entry name" value="AA9"/>
</dbReference>
<evidence type="ECO:0000256" key="1">
    <source>
        <dbReference type="ARBA" id="ARBA00001973"/>
    </source>
</evidence>
<name>A0A066XJ07_COLSU</name>
<dbReference type="Pfam" id="PF03443">
    <property type="entry name" value="AA9"/>
    <property type="match status" value="1"/>
</dbReference>
<dbReference type="PANTHER" id="PTHR33353">
    <property type="entry name" value="PUTATIVE (AFU_ORTHOLOGUE AFUA_1G12560)-RELATED"/>
    <property type="match status" value="1"/>
</dbReference>
<dbReference type="GO" id="GO:0005576">
    <property type="term" value="C:extracellular region"/>
    <property type="evidence" value="ECO:0007669"/>
    <property type="project" value="UniProtKB-SubCell"/>
</dbReference>
<dbReference type="PANTHER" id="PTHR33353:SF34">
    <property type="entry name" value="ENDO-BETA-1,4-GLUCANASE D"/>
    <property type="match status" value="1"/>
</dbReference>
<comment type="catalytic activity">
    <reaction evidence="10">
        <text>[(1-&gt;4)-beta-D-glucosyl]n+m + reduced acceptor + O2 = 4-dehydro-beta-D-glucosyl-[(1-&gt;4)-beta-D-glucosyl]n-1 + [(1-&gt;4)-beta-D-glucosyl]m + acceptor + H2O.</text>
        <dbReference type="EC" id="1.14.99.56"/>
    </reaction>
</comment>
<dbReference type="EMBL" id="JMSE01001003">
    <property type="protein sequence ID" value="KDN65701.1"/>
    <property type="molecule type" value="Genomic_DNA"/>
</dbReference>
<gene>
    <name evidence="14" type="ORF">CSUB01_08808</name>
</gene>
<evidence type="ECO:0000256" key="5">
    <source>
        <dbReference type="ARBA" id="ARBA00023001"/>
    </source>
</evidence>
<organism evidence="14 15">
    <name type="scientific">Colletotrichum sublineola</name>
    <name type="common">Sorghum anthracnose fungus</name>
    <dbReference type="NCBI Taxonomy" id="1173701"/>
    <lineage>
        <taxon>Eukaryota</taxon>
        <taxon>Fungi</taxon>
        <taxon>Dikarya</taxon>
        <taxon>Ascomycota</taxon>
        <taxon>Pezizomycotina</taxon>
        <taxon>Sordariomycetes</taxon>
        <taxon>Hypocreomycetidae</taxon>
        <taxon>Glomerellales</taxon>
        <taxon>Glomerellaceae</taxon>
        <taxon>Colletotrichum</taxon>
        <taxon>Colletotrichum graminicola species complex</taxon>
    </lineage>
</organism>
<reference evidence="15" key="1">
    <citation type="journal article" date="2014" name="Genome Announc.">
        <title>Draft genome sequence of Colletotrichum sublineola, a destructive pathogen of cultivated sorghum.</title>
        <authorList>
            <person name="Baroncelli R."/>
            <person name="Sanz-Martin J.M."/>
            <person name="Rech G.E."/>
            <person name="Sukno S.A."/>
            <person name="Thon M.R."/>
        </authorList>
    </citation>
    <scope>NUCLEOTIDE SEQUENCE [LARGE SCALE GENOMIC DNA]</scope>
    <source>
        <strain evidence="15">TX430BB</strain>
    </source>
</reference>
<feature type="domain" description="Auxiliary Activity family 9 catalytic" evidence="13">
    <location>
        <begin position="19"/>
        <end position="229"/>
    </location>
</feature>
<evidence type="ECO:0000256" key="6">
    <source>
        <dbReference type="ARBA" id="ARBA00023157"/>
    </source>
</evidence>
<feature type="chain" id="PRO_5001630302" description="lytic cellulose monooxygenase (C4-dehydrogenating)" evidence="12">
    <location>
        <begin position="19"/>
        <end position="255"/>
    </location>
</feature>
<dbReference type="STRING" id="1173701.A0A066XJ07"/>
<sequence>MYATALITALVGAAAVSAHGFVEKITAGGQTITNYNPASAPYVNPKPETPGWNADQPDLGFVSPSAAGNPDIICHKSATPGKKSVKVAAGEKITLAWNTWPDSHKGPVIEYLAKCSGDCSSATKTDLKFFKISEKGLSNGKWAADELISNGNKWEVIIPSEIAAGNYVLRHEIIALHSAGQENGAQFYPQCINLEVTGGGSANPSGVAGTSLYTAKDKGVLFDIYSGATSYPIPGPAVYSSKKRRSHARDIAVAN</sequence>
<keyword evidence="6" id="KW-1015">Disulfide bond</keyword>
<evidence type="ECO:0000256" key="3">
    <source>
        <dbReference type="ARBA" id="ARBA00022525"/>
    </source>
</evidence>
<keyword evidence="7" id="KW-0119">Carbohydrate metabolism</keyword>
<feature type="signal peptide" evidence="12">
    <location>
        <begin position="1"/>
        <end position="18"/>
    </location>
</feature>
<evidence type="ECO:0000256" key="11">
    <source>
        <dbReference type="ARBA" id="ARBA00047174"/>
    </source>
</evidence>
<comment type="cofactor">
    <cofactor evidence="1">
        <name>Cu(2+)</name>
        <dbReference type="ChEBI" id="CHEBI:29036"/>
    </cofactor>
</comment>
<dbReference type="CDD" id="cd21175">
    <property type="entry name" value="LPMO_AA9"/>
    <property type="match status" value="1"/>
</dbReference>
<dbReference type="GO" id="GO:0016787">
    <property type="term" value="F:hydrolase activity"/>
    <property type="evidence" value="ECO:0007669"/>
    <property type="project" value="UniProtKB-KW"/>
</dbReference>
<proteinExistence type="inferred from homology"/>
<evidence type="ECO:0000256" key="2">
    <source>
        <dbReference type="ARBA" id="ARBA00004613"/>
    </source>
</evidence>
<keyword evidence="8" id="KW-0624">Polysaccharide degradation</keyword>
<evidence type="ECO:0000256" key="9">
    <source>
        <dbReference type="ARBA" id="ARBA00044502"/>
    </source>
</evidence>
<accession>A0A066XJ07</accession>
<dbReference type="OMA" id="PPDTIAW"/>
<keyword evidence="5" id="KW-0136">Cellulose degradation</keyword>
<dbReference type="HOGENOM" id="CLU_031730_1_3_1"/>
<dbReference type="AlphaFoldDB" id="A0A066XJ07"/>
<evidence type="ECO:0000256" key="4">
    <source>
        <dbReference type="ARBA" id="ARBA00022729"/>
    </source>
</evidence>